<name>A0ABR1W2G9_9PEZI</name>
<protein>
    <submittedName>
        <fullName evidence="1">Uncharacterized protein</fullName>
    </submittedName>
</protein>
<dbReference type="GeneID" id="92088082"/>
<proteinExistence type="predicted"/>
<dbReference type="EMBL" id="JAQQWL010000004">
    <property type="protein sequence ID" value="KAK8076338.1"/>
    <property type="molecule type" value="Genomic_DNA"/>
</dbReference>
<accession>A0ABR1W2G9</accession>
<dbReference type="RefSeq" id="XP_066719297.1">
    <property type="nucleotide sequence ID" value="XM_066855019.1"/>
</dbReference>
<gene>
    <name evidence="1" type="ORF">PG994_003610</name>
</gene>
<organism evidence="1 2">
    <name type="scientific">Apiospora phragmitis</name>
    <dbReference type="NCBI Taxonomy" id="2905665"/>
    <lineage>
        <taxon>Eukaryota</taxon>
        <taxon>Fungi</taxon>
        <taxon>Dikarya</taxon>
        <taxon>Ascomycota</taxon>
        <taxon>Pezizomycotina</taxon>
        <taxon>Sordariomycetes</taxon>
        <taxon>Xylariomycetidae</taxon>
        <taxon>Amphisphaeriales</taxon>
        <taxon>Apiosporaceae</taxon>
        <taxon>Apiospora</taxon>
    </lineage>
</organism>
<sequence length="215" mass="22920">MPATPSNPRPRPLIHINGYPGVGKHTVARALQTLLAAHALPARLVANHLLIDAANAVLPRAERGYHALRRSLRLVVFEALADGPATRDQVYIFTDSQGTDIVGASTCAEFVVTARHRGCGLVSVVLSCDEGAHLERVLAADRVARGGRMVDASLAKTIREKSRIYRFSELAAEGGTLEVDVTSLSPEEAAMKIFRHVLDACPELGSDVGSAAQAK</sequence>
<comment type="caution">
    <text evidence="1">The sequence shown here is derived from an EMBL/GenBank/DDBJ whole genome shotgun (WGS) entry which is preliminary data.</text>
</comment>
<dbReference type="InterPro" id="IPR027417">
    <property type="entry name" value="P-loop_NTPase"/>
</dbReference>
<dbReference type="Gene3D" id="3.40.50.300">
    <property type="entry name" value="P-loop containing nucleotide triphosphate hydrolases"/>
    <property type="match status" value="1"/>
</dbReference>
<reference evidence="1 2" key="1">
    <citation type="submission" date="2023-01" db="EMBL/GenBank/DDBJ databases">
        <title>Analysis of 21 Apiospora genomes using comparative genomics revels a genus with tremendous synthesis potential of carbohydrate active enzymes and secondary metabolites.</title>
        <authorList>
            <person name="Sorensen T."/>
        </authorList>
    </citation>
    <scope>NUCLEOTIDE SEQUENCE [LARGE SCALE GENOMIC DNA]</scope>
    <source>
        <strain evidence="1 2">CBS 135458</strain>
    </source>
</reference>
<evidence type="ECO:0000313" key="2">
    <source>
        <dbReference type="Proteomes" id="UP001480595"/>
    </source>
</evidence>
<keyword evidence="2" id="KW-1185">Reference proteome</keyword>
<evidence type="ECO:0000313" key="1">
    <source>
        <dbReference type="EMBL" id="KAK8076338.1"/>
    </source>
</evidence>
<dbReference type="SUPFAM" id="SSF52540">
    <property type="entry name" value="P-loop containing nucleoside triphosphate hydrolases"/>
    <property type="match status" value="1"/>
</dbReference>
<dbReference type="Proteomes" id="UP001480595">
    <property type="component" value="Unassembled WGS sequence"/>
</dbReference>